<dbReference type="GO" id="GO:0005737">
    <property type="term" value="C:cytoplasm"/>
    <property type="evidence" value="ECO:0007669"/>
    <property type="project" value="UniProtKB-SubCell"/>
</dbReference>
<dbReference type="GO" id="GO:0005524">
    <property type="term" value="F:ATP binding"/>
    <property type="evidence" value="ECO:0007669"/>
    <property type="project" value="UniProtKB-UniRule"/>
</dbReference>
<dbReference type="NCBIfam" id="TIGR00152">
    <property type="entry name" value="dephospho-CoA kinase"/>
    <property type="match status" value="1"/>
</dbReference>
<comment type="catalytic activity">
    <reaction evidence="5">
        <text>3'-dephospho-CoA + ATP = ADP + CoA + H(+)</text>
        <dbReference type="Rhea" id="RHEA:18245"/>
        <dbReference type="ChEBI" id="CHEBI:15378"/>
        <dbReference type="ChEBI" id="CHEBI:30616"/>
        <dbReference type="ChEBI" id="CHEBI:57287"/>
        <dbReference type="ChEBI" id="CHEBI:57328"/>
        <dbReference type="ChEBI" id="CHEBI:456216"/>
        <dbReference type="EC" id="2.7.1.24"/>
    </reaction>
</comment>
<evidence type="ECO:0000313" key="7">
    <source>
        <dbReference type="EMBL" id="SDW78980.1"/>
    </source>
</evidence>
<dbReference type="EC" id="2.7.1.24" evidence="5 6"/>
<keyword evidence="5" id="KW-0963">Cytoplasm</keyword>
<keyword evidence="3 5" id="KW-0067">ATP-binding</keyword>
<dbReference type="HAMAP" id="MF_00376">
    <property type="entry name" value="Dephospho_CoA_kinase"/>
    <property type="match status" value="1"/>
</dbReference>
<proteinExistence type="inferred from homology"/>
<dbReference type="PANTHER" id="PTHR10695:SF46">
    <property type="entry name" value="BIFUNCTIONAL COENZYME A SYNTHASE-RELATED"/>
    <property type="match status" value="1"/>
</dbReference>
<organism evidence="7 8">
    <name type="scientific">Thiocapsa roseopersicina</name>
    <dbReference type="NCBI Taxonomy" id="1058"/>
    <lineage>
        <taxon>Bacteria</taxon>
        <taxon>Pseudomonadati</taxon>
        <taxon>Pseudomonadota</taxon>
        <taxon>Gammaproteobacteria</taxon>
        <taxon>Chromatiales</taxon>
        <taxon>Chromatiaceae</taxon>
        <taxon>Thiocapsa</taxon>
    </lineage>
</organism>
<keyword evidence="2 5" id="KW-0547">Nucleotide-binding</keyword>
<keyword evidence="5 7" id="KW-0418">Kinase</keyword>
<gene>
    <name evidence="5" type="primary">coaE</name>
    <name evidence="7" type="ORF">SAMN05421783_108169</name>
</gene>
<evidence type="ECO:0000313" key="8">
    <source>
        <dbReference type="Proteomes" id="UP000198816"/>
    </source>
</evidence>
<evidence type="ECO:0000256" key="4">
    <source>
        <dbReference type="ARBA" id="ARBA00022993"/>
    </source>
</evidence>
<keyword evidence="8" id="KW-1185">Reference proteome</keyword>
<evidence type="ECO:0000256" key="6">
    <source>
        <dbReference type="NCBIfam" id="TIGR00152"/>
    </source>
</evidence>
<evidence type="ECO:0000256" key="1">
    <source>
        <dbReference type="ARBA" id="ARBA00009018"/>
    </source>
</evidence>
<accession>A0A1H2WEF5</accession>
<dbReference type="EMBL" id="FNNZ01000008">
    <property type="protein sequence ID" value="SDW78980.1"/>
    <property type="molecule type" value="Genomic_DNA"/>
</dbReference>
<comment type="pathway">
    <text evidence="5">Cofactor biosynthesis; coenzyme A biosynthesis; CoA from (R)-pantothenate: step 5/5.</text>
</comment>
<dbReference type="GO" id="GO:0004140">
    <property type="term" value="F:dephospho-CoA kinase activity"/>
    <property type="evidence" value="ECO:0007669"/>
    <property type="project" value="UniProtKB-UniRule"/>
</dbReference>
<feature type="binding site" evidence="5">
    <location>
        <begin position="29"/>
        <end position="34"/>
    </location>
    <ligand>
        <name>ATP</name>
        <dbReference type="ChEBI" id="CHEBI:30616"/>
    </ligand>
</feature>
<comment type="subcellular location">
    <subcellularLocation>
        <location evidence="5">Cytoplasm</location>
    </subcellularLocation>
</comment>
<evidence type="ECO:0000256" key="3">
    <source>
        <dbReference type="ARBA" id="ARBA00022840"/>
    </source>
</evidence>
<dbReference type="AlphaFoldDB" id="A0A1H2WEF5"/>
<dbReference type="InterPro" id="IPR001977">
    <property type="entry name" value="Depp_CoAkinase"/>
</dbReference>
<sequence>MGFLLNASARRRTDSDHEMLLIGLTGGIGSGKSTVADALAARGAGVIDTDVIARELTEPEQPALAEIAATFGADLIGPDGRLDRDALRMQVFSDPDARTRLEGILHPRIKDRMLERLAALDAPYAVLVIPLLFETNQHTLVDRVLVVDIPEGAQRERVRRRSGLTLGEIDRIVASQISREERLALADDILDNSGDLPALLAQAERIHLKYIDLAEDGKDREVR</sequence>
<dbReference type="PANTHER" id="PTHR10695">
    <property type="entry name" value="DEPHOSPHO-COA KINASE-RELATED"/>
    <property type="match status" value="1"/>
</dbReference>
<dbReference type="UniPathway" id="UPA00241">
    <property type="reaction ID" value="UER00356"/>
</dbReference>
<dbReference type="SUPFAM" id="SSF52540">
    <property type="entry name" value="P-loop containing nucleoside triphosphate hydrolases"/>
    <property type="match status" value="1"/>
</dbReference>
<dbReference type="Pfam" id="PF01121">
    <property type="entry name" value="CoaE"/>
    <property type="match status" value="1"/>
</dbReference>
<dbReference type="STRING" id="1058.SAMN05421783_108169"/>
<dbReference type="GO" id="GO:0015937">
    <property type="term" value="P:coenzyme A biosynthetic process"/>
    <property type="evidence" value="ECO:0007669"/>
    <property type="project" value="UniProtKB-UniRule"/>
</dbReference>
<name>A0A1H2WEF5_THIRO</name>
<comment type="function">
    <text evidence="5">Catalyzes the phosphorylation of the 3'-hydroxyl group of dephosphocoenzyme A to form coenzyme A.</text>
</comment>
<dbReference type="CDD" id="cd02022">
    <property type="entry name" value="DPCK"/>
    <property type="match status" value="1"/>
</dbReference>
<keyword evidence="5" id="KW-0808">Transferase</keyword>
<keyword evidence="4 5" id="KW-0173">Coenzyme A biosynthesis</keyword>
<evidence type="ECO:0000256" key="5">
    <source>
        <dbReference type="HAMAP-Rule" id="MF_00376"/>
    </source>
</evidence>
<evidence type="ECO:0000256" key="2">
    <source>
        <dbReference type="ARBA" id="ARBA00022741"/>
    </source>
</evidence>
<comment type="similarity">
    <text evidence="1 5">Belongs to the CoaE family.</text>
</comment>
<dbReference type="Gene3D" id="3.40.50.300">
    <property type="entry name" value="P-loop containing nucleotide triphosphate hydrolases"/>
    <property type="match status" value="1"/>
</dbReference>
<dbReference type="Proteomes" id="UP000198816">
    <property type="component" value="Unassembled WGS sequence"/>
</dbReference>
<dbReference type="InterPro" id="IPR027417">
    <property type="entry name" value="P-loop_NTPase"/>
</dbReference>
<protein>
    <recommendedName>
        <fullName evidence="5 6">Dephospho-CoA kinase</fullName>
        <ecNumber evidence="5 6">2.7.1.24</ecNumber>
    </recommendedName>
    <alternativeName>
        <fullName evidence="5">Dephosphocoenzyme A kinase</fullName>
    </alternativeName>
</protein>
<dbReference type="PROSITE" id="PS51219">
    <property type="entry name" value="DPCK"/>
    <property type="match status" value="1"/>
</dbReference>
<reference evidence="8" key="1">
    <citation type="submission" date="2016-10" db="EMBL/GenBank/DDBJ databases">
        <authorList>
            <person name="Varghese N."/>
            <person name="Submissions S."/>
        </authorList>
    </citation>
    <scope>NUCLEOTIDE SEQUENCE [LARGE SCALE GENOMIC DNA]</scope>
    <source>
        <strain evidence="8">DSM 217</strain>
    </source>
</reference>